<keyword evidence="2" id="KW-0472">Membrane</keyword>
<dbReference type="RefSeq" id="WP_273943465.1">
    <property type="nucleotide sequence ID" value="NZ_CP097263.1"/>
</dbReference>
<sequence>MGLLIVVALGAAVGVLLAYLLYRKQYQLAGAVVALVAVVLVLTGLPLDSNPIGAPPTTSPPATAGSNPDDSTQHIFQTTVVGDQQYLIDGYVSYPDKVTTDVDQAVIFSASVCGSASRRCGGAPAPLPATPSTSTTAQAPTKIGARIRGHLTSDAPAQIDLDSTEIQPVLRDTDRAVWSWTVKPSASGSYTLTATFTPLRADTAEPLAADTQVSAVFEVRQTTGHAVGSVWTVLSSGLTAIIASLSALGITGVAVWTWLRRKKTKAAEPAKPAKPGRKRRR</sequence>
<proteinExistence type="predicted"/>
<evidence type="ECO:0000256" key="1">
    <source>
        <dbReference type="SAM" id="MobiDB-lite"/>
    </source>
</evidence>
<evidence type="ECO:0000256" key="2">
    <source>
        <dbReference type="SAM" id="Phobius"/>
    </source>
</evidence>
<keyword evidence="4" id="KW-1185">Reference proteome</keyword>
<dbReference type="EMBL" id="JBHLUD010000011">
    <property type="protein sequence ID" value="MFC0545995.1"/>
    <property type="molecule type" value="Genomic_DNA"/>
</dbReference>
<evidence type="ECO:0000313" key="4">
    <source>
        <dbReference type="Proteomes" id="UP001589810"/>
    </source>
</evidence>
<feature type="transmembrane region" description="Helical" evidence="2">
    <location>
        <begin position="230"/>
        <end position="259"/>
    </location>
</feature>
<feature type="transmembrane region" description="Helical" evidence="2">
    <location>
        <begin position="29"/>
        <end position="47"/>
    </location>
</feature>
<dbReference type="Proteomes" id="UP001589810">
    <property type="component" value="Unassembled WGS sequence"/>
</dbReference>
<keyword evidence="2" id="KW-1133">Transmembrane helix</keyword>
<accession>A0ABV6N0B1</accession>
<reference evidence="3 4" key="1">
    <citation type="submission" date="2024-09" db="EMBL/GenBank/DDBJ databases">
        <authorList>
            <person name="Sun Q."/>
            <person name="Mori K."/>
        </authorList>
    </citation>
    <scope>NUCLEOTIDE SEQUENCE [LARGE SCALE GENOMIC DNA]</scope>
    <source>
        <strain evidence="3 4">TBRC 1432</strain>
    </source>
</reference>
<feature type="region of interest" description="Disordered" evidence="1">
    <location>
        <begin position="51"/>
        <end position="72"/>
    </location>
</feature>
<keyword evidence="2" id="KW-0812">Transmembrane</keyword>
<name>A0ABV6N0B1_9PSEU</name>
<comment type="caution">
    <text evidence="3">The sequence shown here is derived from an EMBL/GenBank/DDBJ whole genome shotgun (WGS) entry which is preliminary data.</text>
</comment>
<gene>
    <name evidence="3" type="ORF">ACFFH7_31080</name>
</gene>
<protein>
    <submittedName>
        <fullName evidence="3">Uncharacterized protein</fullName>
    </submittedName>
</protein>
<feature type="transmembrane region" description="Helical" evidence="2">
    <location>
        <begin position="6"/>
        <end position="22"/>
    </location>
</feature>
<organism evidence="3 4">
    <name type="scientific">Kutzneria chonburiensis</name>
    <dbReference type="NCBI Taxonomy" id="1483604"/>
    <lineage>
        <taxon>Bacteria</taxon>
        <taxon>Bacillati</taxon>
        <taxon>Actinomycetota</taxon>
        <taxon>Actinomycetes</taxon>
        <taxon>Pseudonocardiales</taxon>
        <taxon>Pseudonocardiaceae</taxon>
        <taxon>Kutzneria</taxon>
    </lineage>
</organism>
<evidence type="ECO:0000313" key="3">
    <source>
        <dbReference type="EMBL" id="MFC0545995.1"/>
    </source>
</evidence>